<keyword evidence="3 6" id="KW-0645">Protease</keyword>
<dbReference type="GO" id="GO:0004239">
    <property type="term" value="F:initiator methionyl aminopeptidase activity"/>
    <property type="evidence" value="ECO:0007669"/>
    <property type="project" value="UniProtKB-UniRule"/>
</dbReference>
<protein>
    <recommendedName>
        <fullName evidence="6 7">Methionine aminopeptidase</fullName>
        <shortName evidence="6">MAP</shortName>
        <shortName evidence="6">MetAP</shortName>
        <ecNumber evidence="6 7">3.4.11.18</ecNumber>
    </recommendedName>
    <alternativeName>
        <fullName evidence="6">Peptidase M</fullName>
    </alternativeName>
</protein>
<feature type="binding site" evidence="6">
    <location>
        <position position="209"/>
    </location>
    <ligand>
        <name>a divalent metal cation</name>
        <dbReference type="ChEBI" id="CHEBI:60240"/>
        <label>2</label>
        <note>catalytic</note>
    </ligand>
</feature>
<dbReference type="GO" id="GO:0006508">
    <property type="term" value="P:proteolysis"/>
    <property type="evidence" value="ECO:0007669"/>
    <property type="project" value="UniProtKB-KW"/>
</dbReference>
<dbReference type="GO" id="GO:0046872">
    <property type="term" value="F:metal ion binding"/>
    <property type="evidence" value="ECO:0007669"/>
    <property type="project" value="UniProtKB-UniRule"/>
</dbReference>
<feature type="binding site" evidence="6">
    <location>
        <position position="242"/>
    </location>
    <ligand>
        <name>a divalent metal cation</name>
        <dbReference type="ChEBI" id="CHEBI:60240"/>
        <label>2</label>
        <note>catalytic</note>
    </ligand>
</feature>
<evidence type="ECO:0000256" key="7">
    <source>
        <dbReference type="RuleBase" id="RU003653"/>
    </source>
</evidence>
<gene>
    <name evidence="9" type="primary">map_1</name>
    <name evidence="6" type="synonym">map</name>
    <name evidence="9" type="ORF">ERS852568_00957</name>
</gene>
<comment type="cofactor">
    <cofactor evidence="6">
        <name>Co(2+)</name>
        <dbReference type="ChEBI" id="CHEBI:48828"/>
    </cofactor>
    <cofactor evidence="6">
        <name>Zn(2+)</name>
        <dbReference type="ChEBI" id="CHEBI:29105"/>
    </cofactor>
    <cofactor evidence="6">
        <name>Mn(2+)</name>
        <dbReference type="ChEBI" id="CHEBI:29035"/>
    </cofactor>
    <cofactor evidence="6">
        <name>Fe(2+)</name>
        <dbReference type="ChEBI" id="CHEBI:29033"/>
    </cofactor>
    <text evidence="6">Binds 2 divalent metal cations per subunit. Has a high-affinity and a low affinity metal-binding site. The true nature of the physiological cofactor is under debate. The enzyme is active with cobalt, zinc, manganese or divalent iron ions. Most likely, methionine aminopeptidases function as mononuclear Fe(2+)-metalloproteases under physiological conditions, and the catalytically relevant metal-binding site has been assigned to the histidine-containing high-affinity site.</text>
</comment>
<evidence type="ECO:0000256" key="5">
    <source>
        <dbReference type="ARBA" id="ARBA00022801"/>
    </source>
</evidence>
<comment type="function">
    <text evidence="1 6">Removes the N-terminal methionine from nascent proteins. The N-terminal methionine is often cleaved when the second residue in the primary sequence is small and uncharged (Met-Ala-, Cys, Gly, Pro, Ser, Thr, or Val). Requires deformylation of the N(alpha)-formylated initiator methionine before it can be hydrolyzed.</text>
</comment>
<feature type="binding site" evidence="6">
    <location>
        <position position="274"/>
    </location>
    <ligand>
        <name>a divalent metal cation</name>
        <dbReference type="ChEBI" id="CHEBI:60240"/>
        <label>2</label>
        <note>catalytic</note>
    </ligand>
</feature>
<dbReference type="InterPro" id="IPR002467">
    <property type="entry name" value="Pept_M24A_MAP1"/>
</dbReference>
<dbReference type="Proteomes" id="UP000095563">
    <property type="component" value="Unassembled WGS sequence"/>
</dbReference>
<dbReference type="GO" id="GO:0070006">
    <property type="term" value="F:metalloaminopeptidase activity"/>
    <property type="evidence" value="ECO:0007669"/>
    <property type="project" value="UniProtKB-UniRule"/>
</dbReference>
<evidence type="ECO:0000256" key="3">
    <source>
        <dbReference type="ARBA" id="ARBA00022670"/>
    </source>
</evidence>
<dbReference type="PRINTS" id="PR00599">
    <property type="entry name" value="MAPEPTIDASE"/>
</dbReference>
<evidence type="ECO:0000256" key="1">
    <source>
        <dbReference type="ARBA" id="ARBA00002521"/>
    </source>
</evidence>
<accession>A0A174RH26</accession>
<keyword evidence="2 6" id="KW-0031">Aminopeptidase</keyword>
<dbReference type="CDD" id="cd01086">
    <property type="entry name" value="MetAP1"/>
    <property type="match status" value="1"/>
</dbReference>
<evidence type="ECO:0000256" key="6">
    <source>
        <dbReference type="HAMAP-Rule" id="MF_01974"/>
    </source>
</evidence>
<dbReference type="SUPFAM" id="SSF55920">
    <property type="entry name" value="Creatinase/aminopeptidase"/>
    <property type="match status" value="1"/>
</dbReference>
<name>A0A174RH26_9CLOT</name>
<comment type="subunit">
    <text evidence="6">Monomer.</text>
</comment>
<dbReference type="RefSeq" id="WP_055206950.1">
    <property type="nucleotide sequence ID" value="NZ_CZBO01000001.1"/>
</dbReference>
<keyword evidence="5 6" id="KW-0378">Hydrolase</keyword>
<dbReference type="SUPFAM" id="SSF103642">
    <property type="entry name" value="Sec-C motif"/>
    <property type="match status" value="1"/>
</dbReference>
<dbReference type="Gene3D" id="3.90.230.10">
    <property type="entry name" value="Creatinase/methionine aminopeptidase superfamily"/>
    <property type="match status" value="1"/>
</dbReference>
<keyword evidence="4 6" id="KW-0479">Metal-binding</keyword>
<organism evidence="9 10">
    <name type="scientific">Clostridium baratii</name>
    <dbReference type="NCBI Taxonomy" id="1561"/>
    <lineage>
        <taxon>Bacteria</taxon>
        <taxon>Bacillati</taxon>
        <taxon>Bacillota</taxon>
        <taxon>Clostridia</taxon>
        <taxon>Eubacteriales</taxon>
        <taxon>Clostridiaceae</taxon>
        <taxon>Clostridium</taxon>
    </lineage>
</organism>
<dbReference type="PANTHER" id="PTHR43330:SF8">
    <property type="entry name" value="METHIONINE AMINOPEPTIDASE 1D, MITOCHONDRIAL"/>
    <property type="match status" value="1"/>
</dbReference>
<dbReference type="AlphaFoldDB" id="A0A174RH26"/>
<feature type="binding site" evidence="6">
    <location>
        <position position="274"/>
    </location>
    <ligand>
        <name>a divalent metal cation</name>
        <dbReference type="ChEBI" id="CHEBI:60240"/>
        <label>1</label>
    </ligand>
</feature>
<dbReference type="Pfam" id="PF00557">
    <property type="entry name" value="Peptidase_M24"/>
    <property type="match status" value="1"/>
</dbReference>
<dbReference type="NCBIfam" id="NF008970">
    <property type="entry name" value="PRK12318.1"/>
    <property type="match status" value="1"/>
</dbReference>
<proteinExistence type="inferred from homology"/>
<evidence type="ECO:0000256" key="2">
    <source>
        <dbReference type="ARBA" id="ARBA00022438"/>
    </source>
</evidence>
<comment type="catalytic activity">
    <reaction evidence="6 7">
        <text>Release of N-terminal amino acids, preferentially methionine, from peptides and arylamides.</text>
        <dbReference type="EC" id="3.4.11.18"/>
    </reaction>
</comment>
<feature type="binding site" evidence="6">
    <location>
        <position position="135"/>
    </location>
    <ligand>
        <name>a divalent metal cation</name>
        <dbReference type="ChEBI" id="CHEBI:60240"/>
        <label>1</label>
    </ligand>
</feature>
<feature type="binding site" evidence="6">
    <location>
        <position position="146"/>
    </location>
    <ligand>
        <name>a divalent metal cation</name>
        <dbReference type="ChEBI" id="CHEBI:60240"/>
        <label>1</label>
    </ligand>
</feature>
<dbReference type="InterPro" id="IPR004027">
    <property type="entry name" value="SEC_C_motif"/>
</dbReference>
<dbReference type="InterPro" id="IPR036005">
    <property type="entry name" value="Creatinase/aminopeptidase-like"/>
</dbReference>
<feature type="binding site" evidence="6">
    <location>
        <position position="117"/>
    </location>
    <ligand>
        <name>substrate</name>
    </ligand>
</feature>
<dbReference type="InterPro" id="IPR001714">
    <property type="entry name" value="Pept_M24_MAP"/>
</dbReference>
<dbReference type="NCBIfam" id="TIGR00500">
    <property type="entry name" value="met_pdase_I"/>
    <property type="match status" value="1"/>
</dbReference>
<evidence type="ECO:0000256" key="4">
    <source>
        <dbReference type="ARBA" id="ARBA00022723"/>
    </source>
</evidence>
<reference evidence="9 10" key="1">
    <citation type="submission" date="2015-09" db="EMBL/GenBank/DDBJ databases">
        <authorList>
            <consortium name="Pathogen Informatics"/>
        </authorList>
    </citation>
    <scope>NUCLEOTIDE SEQUENCE [LARGE SCALE GENOMIC DNA]</scope>
    <source>
        <strain evidence="9 10">2789STDY5834956</strain>
    </source>
</reference>
<feature type="binding site" evidence="6">
    <location>
        <position position="146"/>
    </location>
    <ligand>
        <name>a divalent metal cation</name>
        <dbReference type="ChEBI" id="CHEBI:60240"/>
        <label>2</label>
        <note>catalytic</note>
    </ligand>
</feature>
<evidence type="ECO:0000313" key="9">
    <source>
        <dbReference type="EMBL" id="CUP83097.1"/>
    </source>
</evidence>
<dbReference type="PANTHER" id="PTHR43330">
    <property type="entry name" value="METHIONINE AMINOPEPTIDASE"/>
    <property type="match status" value="1"/>
</dbReference>
<feature type="domain" description="Peptidase M24" evidence="8">
    <location>
        <begin position="51"/>
        <end position="281"/>
    </location>
</feature>
<dbReference type="Gene3D" id="3.10.450.50">
    <property type="match status" value="1"/>
</dbReference>
<dbReference type="EC" id="3.4.11.18" evidence="6 7"/>
<dbReference type="Pfam" id="PF02810">
    <property type="entry name" value="SEC-C"/>
    <property type="match status" value="1"/>
</dbReference>
<dbReference type="InterPro" id="IPR000994">
    <property type="entry name" value="Pept_M24"/>
</dbReference>
<evidence type="ECO:0000259" key="8">
    <source>
        <dbReference type="Pfam" id="PF00557"/>
    </source>
</evidence>
<dbReference type="HAMAP" id="MF_01974">
    <property type="entry name" value="MetAP_1"/>
    <property type="match status" value="1"/>
</dbReference>
<sequence>MKINRNDTCWCGSGKKYKKCHAEFDEKYEALKRKGLMMPPRSLVKNAEQIEGIKNSAKVNNGVLDLVKEKIKEGMSTEEINTLVYDYTVEHGAIPAPLNYEGFPKSVCTSINDEVCHGIPDKNIILKNGDIINVDVSTIKDGYFSDASRMFEIGDVSEEAKHLVKVAKECLDKGLEAVKPWGFLGDIGAAVQEHAEKNGYSVVRDFGGHGVGIRFHEDPFVAHIGTRGEGMVLVPGMVFTIEPMLNQGDYHVFVDADNDWTALTEDGSLSAQWEYTVLVTDTGVEILAY</sequence>
<comment type="similarity">
    <text evidence="6">Belongs to the peptidase M24A family. Methionine aminopeptidase type 1 subfamily.</text>
</comment>
<dbReference type="EMBL" id="CZBO01000001">
    <property type="protein sequence ID" value="CUP83097.1"/>
    <property type="molecule type" value="Genomic_DNA"/>
</dbReference>
<evidence type="ECO:0000313" key="10">
    <source>
        <dbReference type="Proteomes" id="UP000095563"/>
    </source>
</evidence>
<feature type="binding site" evidence="6">
    <location>
        <position position="216"/>
    </location>
    <ligand>
        <name>substrate</name>
    </ligand>
</feature>